<dbReference type="InterPro" id="IPR000751">
    <property type="entry name" value="MPI_Phosphatase"/>
</dbReference>
<feature type="region of interest" description="Disordered" evidence="8">
    <location>
        <begin position="68"/>
        <end position="147"/>
    </location>
</feature>
<dbReference type="PANTHER" id="PTHR10828">
    <property type="entry name" value="M-PHASE INDUCER PHOSPHATASE DUAL SPECIFICITY PHOSPHATASE CDC25"/>
    <property type="match status" value="1"/>
</dbReference>
<dbReference type="InterPro" id="IPR036873">
    <property type="entry name" value="Rhodanese-like_dom_sf"/>
</dbReference>
<feature type="non-terminal residue" evidence="10">
    <location>
        <position position="1"/>
    </location>
</feature>
<dbReference type="EMBL" id="CATQJA010002664">
    <property type="protein sequence ID" value="CAJ0582236.1"/>
    <property type="molecule type" value="Genomic_DNA"/>
</dbReference>
<feature type="compositionally biased region" description="Basic and acidic residues" evidence="8">
    <location>
        <begin position="115"/>
        <end position="124"/>
    </location>
</feature>
<dbReference type="SMART" id="SM00450">
    <property type="entry name" value="RHOD"/>
    <property type="match status" value="1"/>
</dbReference>
<proteinExistence type="inferred from homology"/>
<feature type="compositionally biased region" description="Polar residues" evidence="8">
    <location>
        <begin position="91"/>
        <end position="101"/>
    </location>
</feature>
<keyword evidence="3" id="KW-0132">Cell division</keyword>
<dbReference type="GO" id="GO:0000086">
    <property type="term" value="P:G2/M transition of mitotic cell cycle"/>
    <property type="evidence" value="ECO:0007669"/>
    <property type="project" value="TreeGrafter"/>
</dbReference>
<comment type="similarity">
    <text evidence="1">Belongs to the MPI phosphatase family.</text>
</comment>
<feature type="compositionally biased region" description="Basic and acidic residues" evidence="8">
    <location>
        <begin position="70"/>
        <end position="83"/>
    </location>
</feature>
<dbReference type="GO" id="GO:0005737">
    <property type="term" value="C:cytoplasm"/>
    <property type="evidence" value="ECO:0007669"/>
    <property type="project" value="TreeGrafter"/>
</dbReference>
<dbReference type="PROSITE" id="PS50206">
    <property type="entry name" value="RHODANESE_3"/>
    <property type="match status" value="1"/>
</dbReference>
<dbReference type="GO" id="GO:0051301">
    <property type="term" value="P:cell division"/>
    <property type="evidence" value="ECO:0007669"/>
    <property type="project" value="UniProtKB-KW"/>
</dbReference>
<reference evidence="10" key="1">
    <citation type="submission" date="2023-06" db="EMBL/GenBank/DDBJ databases">
        <authorList>
            <person name="Delattre M."/>
        </authorList>
    </citation>
    <scope>NUCLEOTIDE SEQUENCE</scope>
    <source>
        <strain evidence="10">AF72</strain>
    </source>
</reference>
<dbReference type="GO" id="GO:0005634">
    <property type="term" value="C:nucleus"/>
    <property type="evidence" value="ECO:0007669"/>
    <property type="project" value="TreeGrafter"/>
</dbReference>
<feature type="domain" description="Rhodanese" evidence="9">
    <location>
        <begin position="206"/>
        <end position="321"/>
    </location>
</feature>
<feature type="region of interest" description="Disordered" evidence="8">
    <location>
        <begin position="1"/>
        <end position="20"/>
    </location>
</feature>
<dbReference type="Proteomes" id="UP001177023">
    <property type="component" value="Unassembled WGS sequence"/>
</dbReference>
<evidence type="ECO:0000256" key="6">
    <source>
        <dbReference type="ARBA" id="ARBA00023306"/>
    </source>
</evidence>
<evidence type="ECO:0000259" key="9">
    <source>
        <dbReference type="PROSITE" id="PS50206"/>
    </source>
</evidence>
<evidence type="ECO:0000313" key="10">
    <source>
        <dbReference type="EMBL" id="CAJ0582236.1"/>
    </source>
</evidence>
<name>A0AA36D7N5_9BILA</name>
<keyword evidence="6" id="KW-0131">Cell cycle</keyword>
<dbReference type="GO" id="GO:0110032">
    <property type="term" value="P:positive regulation of G2/MI transition of meiotic cell cycle"/>
    <property type="evidence" value="ECO:0007669"/>
    <property type="project" value="TreeGrafter"/>
</dbReference>
<dbReference type="PANTHER" id="PTHR10828:SF76">
    <property type="entry name" value="M-PHASE INDUCER PHOSPHATASE"/>
    <property type="match status" value="1"/>
</dbReference>
<dbReference type="Gene3D" id="3.40.250.10">
    <property type="entry name" value="Rhodanese-like domain"/>
    <property type="match status" value="1"/>
</dbReference>
<dbReference type="PRINTS" id="PR00716">
    <property type="entry name" value="MPIPHPHTASE"/>
</dbReference>
<evidence type="ECO:0000256" key="8">
    <source>
        <dbReference type="SAM" id="MobiDB-lite"/>
    </source>
</evidence>
<dbReference type="GO" id="GO:0010971">
    <property type="term" value="P:positive regulation of G2/M transition of mitotic cell cycle"/>
    <property type="evidence" value="ECO:0007669"/>
    <property type="project" value="TreeGrafter"/>
</dbReference>
<dbReference type="Pfam" id="PF00581">
    <property type="entry name" value="Rhodanese"/>
    <property type="match status" value="1"/>
</dbReference>
<feature type="compositionally biased region" description="Polar residues" evidence="8">
    <location>
        <begin position="402"/>
        <end position="414"/>
    </location>
</feature>
<evidence type="ECO:0000313" key="11">
    <source>
        <dbReference type="Proteomes" id="UP001177023"/>
    </source>
</evidence>
<evidence type="ECO:0000256" key="4">
    <source>
        <dbReference type="ARBA" id="ARBA00022801"/>
    </source>
</evidence>
<feature type="region of interest" description="Disordered" evidence="8">
    <location>
        <begin position="378"/>
        <end position="414"/>
    </location>
</feature>
<keyword evidence="4" id="KW-0378">Hydrolase</keyword>
<dbReference type="InterPro" id="IPR001763">
    <property type="entry name" value="Rhodanese-like_dom"/>
</dbReference>
<dbReference type="SUPFAM" id="SSF52821">
    <property type="entry name" value="Rhodanese/Cell cycle control phosphatase"/>
    <property type="match status" value="1"/>
</dbReference>
<organism evidence="10 11">
    <name type="scientific">Mesorhabditis spiculigera</name>
    <dbReference type="NCBI Taxonomy" id="96644"/>
    <lineage>
        <taxon>Eukaryota</taxon>
        <taxon>Metazoa</taxon>
        <taxon>Ecdysozoa</taxon>
        <taxon>Nematoda</taxon>
        <taxon>Chromadorea</taxon>
        <taxon>Rhabditida</taxon>
        <taxon>Rhabditina</taxon>
        <taxon>Rhabditomorpha</taxon>
        <taxon>Rhabditoidea</taxon>
        <taxon>Rhabditidae</taxon>
        <taxon>Mesorhabditinae</taxon>
        <taxon>Mesorhabditis</taxon>
    </lineage>
</organism>
<evidence type="ECO:0000256" key="3">
    <source>
        <dbReference type="ARBA" id="ARBA00022618"/>
    </source>
</evidence>
<keyword evidence="11" id="KW-1185">Reference proteome</keyword>
<keyword evidence="5" id="KW-0904">Protein phosphatase</keyword>
<dbReference type="EC" id="3.1.3.48" evidence="2"/>
<gene>
    <name evidence="10" type="ORF">MSPICULIGERA_LOCUS20376</name>
</gene>
<evidence type="ECO:0000256" key="1">
    <source>
        <dbReference type="ARBA" id="ARBA00011065"/>
    </source>
</evidence>
<comment type="catalytic activity">
    <reaction evidence="7">
        <text>O-phospho-L-tyrosyl-[protein] + H2O = L-tyrosyl-[protein] + phosphate</text>
        <dbReference type="Rhea" id="RHEA:10684"/>
        <dbReference type="Rhea" id="RHEA-COMP:10136"/>
        <dbReference type="Rhea" id="RHEA-COMP:20101"/>
        <dbReference type="ChEBI" id="CHEBI:15377"/>
        <dbReference type="ChEBI" id="CHEBI:43474"/>
        <dbReference type="ChEBI" id="CHEBI:46858"/>
        <dbReference type="ChEBI" id="CHEBI:61978"/>
        <dbReference type="EC" id="3.1.3.48"/>
    </reaction>
</comment>
<comment type="caution">
    <text evidence="10">The sequence shown here is derived from an EMBL/GenBank/DDBJ whole genome shotgun (WGS) entry which is preliminary data.</text>
</comment>
<evidence type="ECO:0000256" key="7">
    <source>
        <dbReference type="ARBA" id="ARBA00051722"/>
    </source>
</evidence>
<evidence type="ECO:0000256" key="2">
    <source>
        <dbReference type="ARBA" id="ARBA00013064"/>
    </source>
</evidence>
<feature type="compositionally biased region" description="Polar residues" evidence="8">
    <location>
        <begin position="129"/>
        <end position="147"/>
    </location>
</feature>
<dbReference type="AlphaFoldDB" id="A0AA36D7N5"/>
<sequence>MAATTFSPLMEEEEDSGFASLGCSQNAAGAPVDFSAFQLSPAKDHVMTDAADEMADLHIVSSKRPVIRRPFGDRTNSCEESPKGRFIPLNRSLSETMSSLFKNKRKRSQPQLSYDEEKRRRDFEPAQPGPSSQPVDQHSTTPGKRQTPQFRRALSFACIEGHHSIPVEDESTFTLPYIHTSDSTAFKRVTSETVAELILSHSPEEFHRKFILVDCRYPFEYNGGHLKNAINLFAEGAYDATRIPSKRLMEVFYPECPIQRKEMLARIPIFYCEFSTKRGPAMASSLRSIDRTMNQDSYPYVDYKEIYLLQDGFKAVWTKITKHGLTGEILEPHGYTAMAHPDYASELKKYKLHRHGNGAMMTAMRQLVQRPQSQLRLKDEAPKPITPAHRRLRPMRLDMTPGSENNSPRRLSSP</sequence>
<protein>
    <recommendedName>
        <fullName evidence="2">protein-tyrosine-phosphatase</fullName>
        <ecNumber evidence="2">3.1.3.48</ecNumber>
    </recommendedName>
</protein>
<dbReference type="GO" id="GO:0004725">
    <property type="term" value="F:protein tyrosine phosphatase activity"/>
    <property type="evidence" value="ECO:0007669"/>
    <property type="project" value="UniProtKB-EC"/>
</dbReference>
<accession>A0AA36D7N5</accession>
<evidence type="ECO:0000256" key="5">
    <source>
        <dbReference type="ARBA" id="ARBA00022912"/>
    </source>
</evidence>